<dbReference type="PANTHER" id="PTHR43016:SF13">
    <property type="entry name" value="PRESEQUENCE PROTEASE, MITOCHONDRIAL"/>
    <property type="match status" value="1"/>
</dbReference>
<dbReference type="STRING" id="93759.A0A1R3JT25"/>
<dbReference type="PANTHER" id="PTHR43016">
    <property type="entry name" value="PRESEQUENCE PROTEASE"/>
    <property type="match status" value="1"/>
</dbReference>
<dbReference type="EMBL" id="AWUE01015401">
    <property type="protein sequence ID" value="OMO97944.1"/>
    <property type="molecule type" value="Genomic_DNA"/>
</dbReference>
<accession>A0A1R3JT25</accession>
<dbReference type="Proteomes" id="UP000187203">
    <property type="component" value="Unassembled WGS sequence"/>
</dbReference>
<dbReference type="Gene3D" id="3.30.830.10">
    <property type="entry name" value="Metalloenzyme, LuxS/M16 peptidase-like"/>
    <property type="match status" value="1"/>
</dbReference>
<evidence type="ECO:0000313" key="1">
    <source>
        <dbReference type="EMBL" id="OMO97944.1"/>
    </source>
</evidence>
<keyword evidence="1" id="KW-0645">Protease</keyword>
<protein>
    <submittedName>
        <fullName evidence="1">Zinc metalloprotease</fullName>
    </submittedName>
</protein>
<dbReference type="GO" id="GO:0004222">
    <property type="term" value="F:metalloendopeptidase activity"/>
    <property type="evidence" value="ECO:0007669"/>
    <property type="project" value="TreeGrafter"/>
</dbReference>
<comment type="caution">
    <text evidence="1">The sequence shown here is derived from an EMBL/GenBank/DDBJ whole genome shotgun (WGS) entry which is preliminary data.</text>
</comment>
<proteinExistence type="predicted"/>
<gene>
    <name evidence="1" type="ORF">COLO4_14247</name>
</gene>
<dbReference type="OrthoDB" id="10559601at2759"/>
<dbReference type="GO" id="GO:0005739">
    <property type="term" value="C:mitochondrion"/>
    <property type="evidence" value="ECO:0007669"/>
    <property type="project" value="TreeGrafter"/>
</dbReference>
<organism evidence="1 2">
    <name type="scientific">Corchorus olitorius</name>
    <dbReference type="NCBI Taxonomy" id="93759"/>
    <lineage>
        <taxon>Eukaryota</taxon>
        <taxon>Viridiplantae</taxon>
        <taxon>Streptophyta</taxon>
        <taxon>Embryophyta</taxon>
        <taxon>Tracheophyta</taxon>
        <taxon>Spermatophyta</taxon>
        <taxon>Magnoliopsida</taxon>
        <taxon>eudicotyledons</taxon>
        <taxon>Gunneridae</taxon>
        <taxon>Pentapetalae</taxon>
        <taxon>rosids</taxon>
        <taxon>malvids</taxon>
        <taxon>Malvales</taxon>
        <taxon>Malvaceae</taxon>
        <taxon>Grewioideae</taxon>
        <taxon>Apeibeae</taxon>
        <taxon>Corchorus</taxon>
    </lineage>
</organism>
<dbReference type="AlphaFoldDB" id="A0A1R3JT25"/>
<evidence type="ECO:0000313" key="2">
    <source>
        <dbReference type="Proteomes" id="UP000187203"/>
    </source>
</evidence>
<dbReference type="GO" id="GO:0016485">
    <property type="term" value="P:protein processing"/>
    <property type="evidence" value="ECO:0007669"/>
    <property type="project" value="TreeGrafter"/>
</dbReference>
<sequence>MDYQSADSEHVLKRSRPFGIAEEGFAVKSIDFHPAQQILLIEYLDAFDANNSPHESKVLPQKLFIEPVSIRIVEKYPAGEGSDQIKKHIVCPNWLPFGKPLDLQTELTIGFQDHLILGTPASPLRKVLLESSLGDAIILQPQVDIGLKGVSEDDIP</sequence>
<reference evidence="2" key="1">
    <citation type="submission" date="2013-09" db="EMBL/GenBank/DDBJ databases">
        <title>Corchorus olitorius genome sequencing.</title>
        <authorList>
            <person name="Alam M."/>
            <person name="Haque M.S."/>
            <person name="Islam M.S."/>
            <person name="Emdad E.M."/>
            <person name="Islam M.M."/>
            <person name="Ahmed B."/>
            <person name="Halim A."/>
            <person name="Hossen Q.M.M."/>
            <person name="Hossain M.Z."/>
            <person name="Ahmed R."/>
            <person name="Khan M.M."/>
            <person name="Islam R."/>
            <person name="Rashid M.M."/>
            <person name="Khan S.A."/>
            <person name="Rahman M.S."/>
            <person name="Alam M."/>
            <person name="Yahiya A.S."/>
            <person name="Khan M.S."/>
            <person name="Azam M.S."/>
            <person name="Haque T."/>
            <person name="Lashkar M.Z.H."/>
            <person name="Akhand A.I."/>
            <person name="Morshed G."/>
            <person name="Roy S."/>
            <person name="Uddin K.S."/>
            <person name="Rabeya T."/>
            <person name="Hossain A.S."/>
            <person name="Chowdhury A."/>
            <person name="Snigdha A.R."/>
            <person name="Mortoza M.S."/>
            <person name="Matin S.A."/>
            <person name="Hoque S.M.E."/>
            <person name="Islam M.K."/>
            <person name="Roy D.K."/>
            <person name="Haider R."/>
            <person name="Moosa M.M."/>
            <person name="Elias S.M."/>
            <person name="Hasan A.M."/>
            <person name="Jahan S."/>
            <person name="Shafiuddin M."/>
            <person name="Mahmood N."/>
            <person name="Shommy N.S."/>
        </authorList>
    </citation>
    <scope>NUCLEOTIDE SEQUENCE [LARGE SCALE GENOMIC DNA]</scope>
    <source>
        <strain evidence="2">cv. O-4</strain>
    </source>
</reference>
<keyword evidence="1" id="KW-0378">Hydrolase</keyword>
<keyword evidence="2" id="KW-1185">Reference proteome</keyword>
<keyword evidence="1" id="KW-0482">Metalloprotease</keyword>
<dbReference type="GO" id="GO:0009507">
    <property type="term" value="C:chloroplast"/>
    <property type="evidence" value="ECO:0007669"/>
    <property type="project" value="TreeGrafter"/>
</dbReference>
<name>A0A1R3JT25_9ROSI</name>